<proteinExistence type="predicted"/>
<evidence type="ECO:0000313" key="2">
    <source>
        <dbReference type="EMBL" id="TFU98965.1"/>
    </source>
</evidence>
<dbReference type="Proteomes" id="UP000297253">
    <property type="component" value="Unassembled WGS sequence"/>
</dbReference>
<organism evidence="2 3">
    <name type="scientific">Streptococcus cuniculi</name>
    <dbReference type="NCBI Taxonomy" id="1432788"/>
    <lineage>
        <taxon>Bacteria</taxon>
        <taxon>Bacillati</taxon>
        <taxon>Bacillota</taxon>
        <taxon>Bacilli</taxon>
        <taxon>Lactobacillales</taxon>
        <taxon>Streptococcaceae</taxon>
        <taxon>Streptococcus</taxon>
    </lineage>
</organism>
<dbReference type="PROSITE" id="PS51257">
    <property type="entry name" value="PROKAR_LIPOPROTEIN"/>
    <property type="match status" value="1"/>
</dbReference>
<feature type="signal peptide" evidence="1">
    <location>
        <begin position="1"/>
        <end position="19"/>
    </location>
</feature>
<name>A0A4Y9JGI2_9STRE</name>
<feature type="chain" id="PRO_5039312108" evidence="1">
    <location>
        <begin position="20"/>
        <end position="143"/>
    </location>
</feature>
<keyword evidence="1" id="KW-0732">Signal</keyword>
<dbReference type="EMBL" id="SPPD01000001">
    <property type="protein sequence ID" value="TFU98965.1"/>
    <property type="molecule type" value="Genomic_DNA"/>
</dbReference>
<comment type="caution">
    <text evidence="2">The sequence shown here is derived from an EMBL/GenBank/DDBJ whole genome shotgun (WGS) entry which is preliminary data.</text>
</comment>
<evidence type="ECO:0000256" key="1">
    <source>
        <dbReference type="SAM" id="SignalP"/>
    </source>
</evidence>
<dbReference type="OrthoDB" id="2223607at2"/>
<reference evidence="2 3" key="1">
    <citation type="submission" date="2019-03" db="EMBL/GenBank/DDBJ databases">
        <title>Diversity of the mouse oral microbiome.</title>
        <authorList>
            <person name="Joseph S."/>
            <person name="Aduse-Opoku J."/>
            <person name="Curtis M."/>
            <person name="Wade W."/>
            <person name="Hashim A."/>
        </authorList>
    </citation>
    <scope>NUCLEOTIDE SEQUENCE [LARGE SCALE GENOMIC DNA]</scope>
    <source>
        <strain evidence="2 3">WM131</strain>
    </source>
</reference>
<sequence length="143" mass="16202">MKKGLSIVLGMFACLVLSACSVRIGEMGERMDEGTSQMIRVYDADEEKVFETKDEDIIDKFGEYVGTAGEEVEGAKIFKEVPADAEVAYHFVVTTRAGHEVDMYVYENVNDIVLKNIPLLGTIRLPLSEQELDWLRHPEKWEN</sequence>
<gene>
    <name evidence="2" type="ORF">E4T82_01255</name>
</gene>
<dbReference type="AlphaFoldDB" id="A0A4Y9JGI2"/>
<accession>A0A4Y9JGI2</accession>
<protein>
    <submittedName>
        <fullName evidence="2">Uncharacterized protein</fullName>
    </submittedName>
</protein>
<evidence type="ECO:0000313" key="3">
    <source>
        <dbReference type="Proteomes" id="UP000297253"/>
    </source>
</evidence>
<dbReference type="RefSeq" id="WP_135181091.1">
    <property type="nucleotide sequence ID" value="NZ_JADGKZ010000001.1"/>
</dbReference>